<sequence>MKTIDELLAEGVDGKRVFVRADLNVPLADGAITDDGRIRAVLPTVKALADAGAKVVVASHLGRPKGAPDPAFSLLPAAERLGELLGAPVAFAQDTVGPAAHDAVNGLEAGQVAVLENLRFNASETAKDDTERGAFADQLAALADVYVGDGFGAVHRKHASVFDLPARLPHYAGHLIATEVGVLKKLTEDVKRPYAVVLGGAKVSDKLAVIDQLLAKADRILIGGGMVFTFLKAKGYEIGASLVQEDQLPAVNEYIERAEKNGVELILPVDVLVGSAFPDLKTKAPANPATVAADAMPADRMGLDIGPESSTLYASKLVDAATIFWNGPMGVFEHPDYAEGTKAVAQALLDSPAFTVVGGGDSAAAVRILGFDENAFGHISTGGGASLEYLEGKTLPGLAALEG</sequence>
<dbReference type="Proteomes" id="UP001223072">
    <property type="component" value="Unassembled WGS sequence"/>
</dbReference>
<protein>
    <recommendedName>
        <fullName evidence="4 10">Phosphoglycerate kinase</fullName>
        <ecNumber evidence="3 10">2.7.2.3</ecNumber>
    </recommendedName>
</protein>
<dbReference type="Pfam" id="PF00162">
    <property type="entry name" value="PGK"/>
    <property type="match status" value="1"/>
</dbReference>
<dbReference type="InterPro" id="IPR001576">
    <property type="entry name" value="Phosphoglycerate_kinase"/>
</dbReference>
<comment type="pathway">
    <text evidence="2 10">Carbohydrate degradation; glycolysis; pyruvate from D-glyceraldehyde 3-phosphate: step 2/5.</text>
</comment>
<evidence type="ECO:0000256" key="10">
    <source>
        <dbReference type="HAMAP-Rule" id="MF_00145"/>
    </source>
</evidence>
<evidence type="ECO:0000256" key="3">
    <source>
        <dbReference type="ARBA" id="ARBA00013061"/>
    </source>
</evidence>
<reference evidence="12 13" key="1">
    <citation type="submission" date="2023-07" db="EMBL/GenBank/DDBJ databases">
        <title>Comparative genomics of wheat-associated soil bacteria to identify genetic determinants of phenazine resistance.</title>
        <authorList>
            <person name="Mouncey N."/>
        </authorList>
    </citation>
    <scope>NUCLEOTIDE SEQUENCE [LARGE SCALE GENOMIC DNA]</scope>
    <source>
        <strain evidence="12 13">W2I16</strain>
    </source>
</reference>
<feature type="binding site" evidence="10">
    <location>
        <position position="333"/>
    </location>
    <ligand>
        <name>ATP</name>
        <dbReference type="ChEBI" id="CHEBI:30616"/>
    </ligand>
</feature>
<keyword evidence="8 10" id="KW-0067">ATP-binding</keyword>
<dbReference type="PANTHER" id="PTHR11406:SF23">
    <property type="entry name" value="PHOSPHOGLYCERATE KINASE 1, CHLOROPLASTIC-RELATED"/>
    <property type="match status" value="1"/>
</dbReference>
<evidence type="ECO:0000256" key="7">
    <source>
        <dbReference type="ARBA" id="ARBA00022777"/>
    </source>
</evidence>
<feature type="binding site" evidence="10">
    <location>
        <begin position="22"/>
        <end position="24"/>
    </location>
    <ligand>
        <name>substrate</name>
    </ligand>
</feature>
<evidence type="ECO:0000313" key="12">
    <source>
        <dbReference type="EMBL" id="MDQ0931794.1"/>
    </source>
</evidence>
<comment type="subunit">
    <text evidence="10">Monomer.</text>
</comment>
<dbReference type="PROSITE" id="PS00111">
    <property type="entry name" value="PGLYCERATE_KINASE"/>
    <property type="match status" value="1"/>
</dbReference>
<name>A0ABU0RIH8_9ACTN</name>
<keyword evidence="9 10" id="KW-0324">Glycolysis</keyword>
<dbReference type="HAMAP" id="MF_00145">
    <property type="entry name" value="Phosphoglyc_kinase"/>
    <property type="match status" value="1"/>
</dbReference>
<evidence type="ECO:0000256" key="8">
    <source>
        <dbReference type="ARBA" id="ARBA00022840"/>
    </source>
</evidence>
<keyword evidence="7 10" id="KW-0418">Kinase</keyword>
<dbReference type="RefSeq" id="WP_307625795.1">
    <property type="nucleotide sequence ID" value="NZ_JAUSZS010000002.1"/>
</dbReference>
<dbReference type="PRINTS" id="PR00477">
    <property type="entry name" value="PHGLYCKINASE"/>
</dbReference>
<evidence type="ECO:0000256" key="5">
    <source>
        <dbReference type="ARBA" id="ARBA00022679"/>
    </source>
</evidence>
<gene>
    <name evidence="10" type="primary">pgk</name>
    <name evidence="12" type="ORF">QFZ49_001701</name>
</gene>
<comment type="subcellular location">
    <subcellularLocation>
        <location evidence="10">Cytoplasm</location>
    </subcellularLocation>
</comment>
<evidence type="ECO:0000256" key="2">
    <source>
        <dbReference type="ARBA" id="ARBA00004838"/>
    </source>
</evidence>
<keyword evidence="6 10" id="KW-0547">Nucleotide-binding</keyword>
<dbReference type="InterPro" id="IPR015911">
    <property type="entry name" value="Phosphoglycerate_kinase_CS"/>
</dbReference>
<dbReference type="EMBL" id="JAUSZS010000002">
    <property type="protein sequence ID" value="MDQ0931794.1"/>
    <property type="molecule type" value="Genomic_DNA"/>
</dbReference>
<evidence type="ECO:0000256" key="9">
    <source>
        <dbReference type="ARBA" id="ARBA00023152"/>
    </source>
</evidence>
<evidence type="ECO:0000256" key="4">
    <source>
        <dbReference type="ARBA" id="ARBA00016471"/>
    </source>
</evidence>
<dbReference type="SUPFAM" id="SSF53748">
    <property type="entry name" value="Phosphoglycerate kinase"/>
    <property type="match status" value="1"/>
</dbReference>
<organism evidence="12 13">
    <name type="scientific">Streptomyces turgidiscabies</name>
    <dbReference type="NCBI Taxonomy" id="85558"/>
    <lineage>
        <taxon>Bacteria</taxon>
        <taxon>Bacillati</taxon>
        <taxon>Actinomycetota</taxon>
        <taxon>Actinomycetes</taxon>
        <taxon>Kitasatosporales</taxon>
        <taxon>Streptomycetaceae</taxon>
        <taxon>Streptomyces</taxon>
    </lineage>
</organism>
<dbReference type="Gene3D" id="3.40.50.1260">
    <property type="entry name" value="Phosphoglycerate kinase, N-terminal domain"/>
    <property type="match status" value="2"/>
</dbReference>
<accession>A0ABU0RIH8</accession>
<evidence type="ECO:0000256" key="11">
    <source>
        <dbReference type="RuleBase" id="RU000532"/>
    </source>
</evidence>
<feature type="binding site" evidence="10">
    <location>
        <begin position="60"/>
        <end position="63"/>
    </location>
    <ligand>
        <name>substrate</name>
    </ligand>
</feature>
<feature type="binding site" evidence="10">
    <location>
        <position position="37"/>
    </location>
    <ligand>
        <name>substrate</name>
    </ligand>
</feature>
<dbReference type="InterPro" id="IPR015824">
    <property type="entry name" value="Phosphoglycerate_kinase_N"/>
</dbReference>
<dbReference type="GO" id="GO:0004618">
    <property type="term" value="F:phosphoglycerate kinase activity"/>
    <property type="evidence" value="ECO:0007669"/>
    <property type="project" value="UniProtKB-EC"/>
</dbReference>
<evidence type="ECO:0000256" key="6">
    <source>
        <dbReference type="ARBA" id="ARBA00022741"/>
    </source>
</evidence>
<proteinExistence type="inferred from homology"/>
<comment type="similarity">
    <text evidence="10 11">Belongs to the phosphoglycerate kinase family.</text>
</comment>
<comment type="catalytic activity">
    <reaction evidence="1 10 11">
        <text>(2R)-3-phosphoglycerate + ATP = (2R)-3-phospho-glyceroyl phosphate + ADP</text>
        <dbReference type="Rhea" id="RHEA:14801"/>
        <dbReference type="ChEBI" id="CHEBI:30616"/>
        <dbReference type="ChEBI" id="CHEBI:57604"/>
        <dbReference type="ChEBI" id="CHEBI:58272"/>
        <dbReference type="ChEBI" id="CHEBI:456216"/>
        <dbReference type="EC" id="2.7.2.3"/>
    </reaction>
</comment>
<dbReference type="InterPro" id="IPR036043">
    <property type="entry name" value="Phosphoglycerate_kinase_sf"/>
</dbReference>
<feature type="binding site" evidence="10">
    <location>
        <position position="302"/>
    </location>
    <ligand>
        <name>ATP</name>
        <dbReference type="ChEBI" id="CHEBI:30616"/>
    </ligand>
</feature>
<feature type="binding site" evidence="10">
    <location>
        <begin position="359"/>
        <end position="362"/>
    </location>
    <ligand>
        <name>ATP</name>
        <dbReference type="ChEBI" id="CHEBI:30616"/>
    </ligand>
</feature>
<evidence type="ECO:0000313" key="13">
    <source>
        <dbReference type="Proteomes" id="UP001223072"/>
    </source>
</evidence>
<comment type="caution">
    <text evidence="12">The sequence shown here is derived from an EMBL/GenBank/DDBJ whole genome shotgun (WGS) entry which is preliminary data.</text>
</comment>
<feature type="binding site" evidence="10">
    <location>
        <position position="119"/>
    </location>
    <ligand>
        <name>substrate</name>
    </ligand>
</feature>
<feature type="binding site" evidence="10">
    <location>
        <position position="206"/>
    </location>
    <ligand>
        <name>ATP</name>
        <dbReference type="ChEBI" id="CHEBI:30616"/>
    </ligand>
</feature>
<keyword evidence="10" id="KW-0963">Cytoplasm</keyword>
<keyword evidence="13" id="KW-1185">Reference proteome</keyword>
<evidence type="ECO:0000256" key="1">
    <source>
        <dbReference type="ARBA" id="ARBA00000642"/>
    </source>
</evidence>
<keyword evidence="5 10" id="KW-0808">Transferase</keyword>
<feature type="binding site" evidence="10">
    <location>
        <position position="156"/>
    </location>
    <ligand>
        <name>substrate</name>
    </ligand>
</feature>
<dbReference type="PIRSF" id="PIRSF000724">
    <property type="entry name" value="Pgk"/>
    <property type="match status" value="1"/>
</dbReference>
<dbReference type="PANTHER" id="PTHR11406">
    <property type="entry name" value="PHOSPHOGLYCERATE KINASE"/>
    <property type="match status" value="1"/>
</dbReference>
<dbReference type="EC" id="2.7.2.3" evidence="3 10"/>